<comment type="caution">
    <text evidence="2">The sequence shown here is derived from an EMBL/GenBank/DDBJ whole genome shotgun (WGS) entry which is preliminary data.</text>
</comment>
<evidence type="ECO:0000256" key="1">
    <source>
        <dbReference type="SAM" id="SignalP"/>
    </source>
</evidence>
<feature type="signal peptide" evidence="1">
    <location>
        <begin position="1"/>
        <end position="21"/>
    </location>
</feature>
<evidence type="ECO:0000313" key="3">
    <source>
        <dbReference type="Proteomes" id="UP000541810"/>
    </source>
</evidence>
<gene>
    <name evidence="2" type="ORF">HNQ40_000400</name>
</gene>
<reference evidence="2 3" key="1">
    <citation type="submission" date="2020-08" db="EMBL/GenBank/DDBJ databases">
        <title>Genomic Encyclopedia of Type Strains, Phase IV (KMG-IV): sequencing the most valuable type-strain genomes for metagenomic binning, comparative biology and taxonomic classification.</title>
        <authorList>
            <person name="Goeker M."/>
        </authorList>
    </citation>
    <scope>NUCLEOTIDE SEQUENCE [LARGE SCALE GENOMIC DNA]</scope>
    <source>
        <strain evidence="2 3">DSM 103725</strain>
    </source>
</reference>
<dbReference type="EMBL" id="JACHGY010000001">
    <property type="protein sequence ID" value="MBB6428594.1"/>
    <property type="molecule type" value="Genomic_DNA"/>
</dbReference>
<sequence>MLLASALLAVVVAGLSQTVVSGQAHTYNALHEERALALAEALMEEALALSYADQGGDTTFGPDTDENTRAVYDGLDDMHGYTEDAGTLADPAGVLYPETYQVFSRAVTVATDTATIAGLGGTIDGMTLTVTVAEAGGREWTITRFVPEPAE</sequence>
<feature type="chain" id="PRO_5031233909" evidence="1">
    <location>
        <begin position="22"/>
        <end position="151"/>
    </location>
</feature>
<protein>
    <submittedName>
        <fullName evidence="2">Uncharacterized protein</fullName>
    </submittedName>
</protein>
<organism evidence="2 3">
    <name type="scientific">Algisphaera agarilytica</name>
    <dbReference type="NCBI Taxonomy" id="1385975"/>
    <lineage>
        <taxon>Bacteria</taxon>
        <taxon>Pseudomonadati</taxon>
        <taxon>Planctomycetota</taxon>
        <taxon>Phycisphaerae</taxon>
        <taxon>Phycisphaerales</taxon>
        <taxon>Phycisphaeraceae</taxon>
        <taxon>Algisphaera</taxon>
    </lineage>
</organism>
<evidence type="ECO:0000313" key="2">
    <source>
        <dbReference type="EMBL" id="MBB6428594.1"/>
    </source>
</evidence>
<accession>A0A7X0LJB2</accession>
<dbReference type="AlphaFoldDB" id="A0A7X0LJB2"/>
<proteinExistence type="predicted"/>
<name>A0A7X0LJB2_9BACT</name>
<keyword evidence="3" id="KW-1185">Reference proteome</keyword>
<keyword evidence="1" id="KW-0732">Signal</keyword>
<dbReference type="Proteomes" id="UP000541810">
    <property type="component" value="Unassembled WGS sequence"/>
</dbReference>